<gene>
    <name evidence="2" type="ORF">GCM10025789_20840</name>
</gene>
<dbReference type="EMBL" id="BAABLV010000035">
    <property type="protein sequence ID" value="GAA4902016.1"/>
    <property type="molecule type" value="Genomic_DNA"/>
</dbReference>
<evidence type="ECO:0000313" key="3">
    <source>
        <dbReference type="Proteomes" id="UP001501521"/>
    </source>
</evidence>
<proteinExistence type="predicted"/>
<feature type="region of interest" description="Disordered" evidence="1">
    <location>
        <begin position="55"/>
        <end position="79"/>
    </location>
</feature>
<dbReference type="Proteomes" id="UP001501521">
    <property type="component" value="Unassembled WGS sequence"/>
</dbReference>
<evidence type="ECO:0000256" key="1">
    <source>
        <dbReference type="SAM" id="MobiDB-lite"/>
    </source>
</evidence>
<sequence length="148" mass="16351">MAVKQWPWEGAVQEVFADVLLHHGWQIESLTNTAIKAPGIDVLAHKQDRSLGAEVKGYPSTAYEDPARAGETKRSSPSGQVRNWYAKGVLAALMLREAQPRRESLLVLPDEPRYRALFAATRTPLAGAEVHVLLLRNNGDICCGSWHP</sequence>
<comment type="caution">
    <text evidence="2">The sequence shown here is derived from an EMBL/GenBank/DDBJ whole genome shotgun (WGS) entry which is preliminary data.</text>
</comment>
<accession>A0ABP9FFX2</accession>
<name>A0ABP9FFX2_9ACTN</name>
<feature type="compositionally biased region" description="Basic and acidic residues" evidence="1">
    <location>
        <begin position="65"/>
        <end position="74"/>
    </location>
</feature>
<organism evidence="2 3">
    <name type="scientific">Tessaracoccus lubricantis</name>
    <dbReference type="NCBI Taxonomy" id="545543"/>
    <lineage>
        <taxon>Bacteria</taxon>
        <taxon>Bacillati</taxon>
        <taxon>Actinomycetota</taxon>
        <taxon>Actinomycetes</taxon>
        <taxon>Propionibacteriales</taxon>
        <taxon>Propionibacteriaceae</taxon>
        <taxon>Tessaracoccus</taxon>
    </lineage>
</organism>
<evidence type="ECO:0000313" key="2">
    <source>
        <dbReference type="EMBL" id="GAA4902016.1"/>
    </source>
</evidence>
<reference evidence="3" key="1">
    <citation type="journal article" date="2019" name="Int. J. Syst. Evol. Microbiol.">
        <title>The Global Catalogue of Microorganisms (GCM) 10K type strain sequencing project: providing services to taxonomists for standard genome sequencing and annotation.</title>
        <authorList>
            <consortium name="The Broad Institute Genomics Platform"/>
            <consortium name="The Broad Institute Genome Sequencing Center for Infectious Disease"/>
            <person name="Wu L."/>
            <person name="Ma J."/>
        </authorList>
    </citation>
    <scope>NUCLEOTIDE SEQUENCE [LARGE SCALE GENOMIC DNA]</scope>
    <source>
        <strain evidence="3">JCM 19125</strain>
    </source>
</reference>
<protein>
    <recommendedName>
        <fullName evidence="4">Restriction endonuclease</fullName>
    </recommendedName>
</protein>
<evidence type="ECO:0008006" key="4">
    <source>
        <dbReference type="Google" id="ProtNLM"/>
    </source>
</evidence>
<keyword evidence="3" id="KW-1185">Reference proteome</keyword>